<gene>
    <name evidence="2" type="ORF">ABOD76_07890</name>
</gene>
<feature type="coiled-coil region" evidence="1">
    <location>
        <begin position="122"/>
        <end position="169"/>
    </location>
</feature>
<name>A0AAU7UCH9_9DEIO</name>
<dbReference type="AlphaFoldDB" id="A0AAU7UCH9"/>
<keyword evidence="1" id="KW-0175">Coiled coil</keyword>
<evidence type="ECO:0000256" key="1">
    <source>
        <dbReference type="SAM" id="Coils"/>
    </source>
</evidence>
<evidence type="ECO:0008006" key="3">
    <source>
        <dbReference type="Google" id="ProtNLM"/>
    </source>
</evidence>
<reference evidence="2" key="1">
    <citation type="submission" date="2024-06" db="EMBL/GenBank/DDBJ databases">
        <title>Draft Genome Sequence of Deinococcus sonorensis Type Strain KR-87, a Biofilm Producing Representative of the Genus Deinococcus.</title>
        <authorList>
            <person name="Boren L.S."/>
            <person name="Grosso R.A."/>
            <person name="Hugenberg-Cox A.N."/>
            <person name="Hill J.T.E."/>
            <person name="Albert C.M."/>
            <person name="Tuohy J.M."/>
        </authorList>
    </citation>
    <scope>NUCLEOTIDE SEQUENCE</scope>
    <source>
        <strain evidence="2">KR-87</strain>
    </source>
</reference>
<accession>A0AAU7UCH9</accession>
<dbReference type="KEGG" id="dsc:ABOD76_07890"/>
<evidence type="ECO:0000313" key="2">
    <source>
        <dbReference type="EMBL" id="XBV86216.1"/>
    </source>
</evidence>
<dbReference type="EMBL" id="CP158299">
    <property type="protein sequence ID" value="XBV86216.1"/>
    <property type="molecule type" value="Genomic_DNA"/>
</dbReference>
<dbReference type="RefSeq" id="WP_350244270.1">
    <property type="nucleotide sequence ID" value="NZ_CP158299.1"/>
</dbReference>
<protein>
    <recommendedName>
        <fullName evidence="3">Methyl-accepting transducer domain-containing protein</fullName>
    </recommendedName>
</protein>
<proteinExistence type="predicted"/>
<sequence>MDHLPSLTLRQIRAQGLADRRVVLAAREHVGMAGLEQTAALERIVAVGRSQPGISRALEQIAQSLQAPETGTVQLDTDELLEASREQLEMVRQVEQVVTLALQAVTSTPVDQISVEVLGEINQSAQAQLVTLERLIHDVQQRSQSQAQIDLLEDVNAQVHEEIEAIEVREATGQLESLRLVSQQAVAQMAALSQAPSQQQITALNDLADAARAQADALSAQAADGQETEP</sequence>
<organism evidence="2">
    <name type="scientific">Deinococcus sonorensis KR-87</name>
    <dbReference type="NCBI Taxonomy" id="694439"/>
    <lineage>
        <taxon>Bacteria</taxon>
        <taxon>Thermotogati</taxon>
        <taxon>Deinococcota</taxon>
        <taxon>Deinococci</taxon>
        <taxon>Deinococcales</taxon>
        <taxon>Deinococcaceae</taxon>
        <taxon>Deinococcus</taxon>
    </lineage>
</organism>